<evidence type="ECO:0000313" key="4">
    <source>
        <dbReference type="Proteomes" id="UP000269721"/>
    </source>
</evidence>
<keyword evidence="4" id="KW-1185">Reference proteome</keyword>
<evidence type="ECO:0000256" key="2">
    <source>
        <dbReference type="SAM" id="SignalP"/>
    </source>
</evidence>
<feature type="region of interest" description="Disordered" evidence="1">
    <location>
        <begin position="531"/>
        <end position="567"/>
    </location>
</feature>
<protein>
    <submittedName>
        <fullName evidence="3">Uncharacterized protein</fullName>
    </submittedName>
</protein>
<sequence length="567" mass="60630">MRTSLIASILLWPVCAVLGQGQCNSYIESDSSSSDFIAFGATVYFDLNSSEELVVNYVAYGDCVGNVSPVLTLPSGSKLSCTTAPYMNEVPTFTTCHIEHSQLVAGQYSIVFNVVNGPSSTLPFTVVNTQVTATATSTTTVTPTYTGTFSPTSTSTIITTSILTDTTTLAPVTITSPAATFGTLVIHPTIVISTTNTIARTSTSVQTTTTTTTRTESVRCTPNKTMMPGAVAPRAIAPRPVAPRRLSKRDTPAINGIEFTPPHPWRNVDGPLTTTITITSMASASPVIIVTTVPAVTDTITSTADVSTVVTSTPPAQTVFSGTVPVTVTAETRTLTAKAWLYETFTKRIQDAQPFSLCGSGEAYFVTSSRAVISHRTRVGMQGKWERGCCDAGAAGRSRSLADEVLRGEGGVEDRCAHVALLSFDNSTVLLHRPPSRLATRALTPPGVPRVGHTSLPFEKPMWICGKRMGGGPGDSGRGRHESRECSKEKWEGCKHKKRTRWPTPTKSLLDTYDCSLNWSGREELCNRALLESAPPPSPPQLLPAAPRRGKRLGERAQGNRTTSRIN</sequence>
<gene>
    <name evidence="3" type="ORF">BDK51DRAFT_27817</name>
</gene>
<organism evidence="3 4">
    <name type="scientific">Blyttiomyces helicus</name>
    <dbReference type="NCBI Taxonomy" id="388810"/>
    <lineage>
        <taxon>Eukaryota</taxon>
        <taxon>Fungi</taxon>
        <taxon>Fungi incertae sedis</taxon>
        <taxon>Chytridiomycota</taxon>
        <taxon>Chytridiomycota incertae sedis</taxon>
        <taxon>Chytridiomycetes</taxon>
        <taxon>Chytridiomycetes incertae sedis</taxon>
        <taxon>Blyttiomyces</taxon>
    </lineage>
</organism>
<dbReference type="AlphaFoldDB" id="A0A4P9WTX8"/>
<evidence type="ECO:0000256" key="1">
    <source>
        <dbReference type="SAM" id="MobiDB-lite"/>
    </source>
</evidence>
<proteinExistence type="predicted"/>
<keyword evidence="2" id="KW-0732">Signal</keyword>
<evidence type="ECO:0000313" key="3">
    <source>
        <dbReference type="EMBL" id="RKO94556.1"/>
    </source>
</evidence>
<reference evidence="4" key="1">
    <citation type="journal article" date="2018" name="Nat. Microbiol.">
        <title>Leveraging single-cell genomics to expand the fungal tree of life.</title>
        <authorList>
            <person name="Ahrendt S.R."/>
            <person name="Quandt C.A."/>
            <person name="Ciobanu D."/>
            <person name="Clum A."/>
            <person name="Salamov A."/>
            <person name="Andreopoulos B."/>
            <person name="Cheng J.F."/>
            <person name="Woyke T."/>
            <person name="Pelin A."/>
            <person name="Henrissat B."/>
            <person name="Reynolds N.K."/>
            <person name="Benny G.L."/>
            <person name="Smith M.E."/>
            <person name="James T.Y."/>
            <person name="Grigoriev I.V."/>
        </authorList>
    </citation>
    <scope>NUCLEOTIDE SEQUENCE [LARGE SCALE GENOMIC DNA]</scope>
</reference>
<dbReference type="Proteomes" id="UP000269721">
    <property type="component" value="Unassembled WGS sequence"/>
</dbReference>
<feature type="chain" id="PRO_5020925995" evidence="2">
    <location>
        <begin position="20"/>
        <end position="567"/>
    </location>
</feature>
<name>A0A4P9WTX8_9FUNG</name>
<dbReference type="EMBL" id="KZ993865">
    <property type="protein sequence ID" value="RKO94556.1"/>
    <property type="molecule type" value="Genomic_DNA"/>
</dbReference>
<accession>A0A4P9WTX8</accession>
<feature type="signal peptide" evidence="2">
    <location>
        <begin position="1"/>
        <end position="19"/>
    </location>
</feature>